<feature type="region of interest" description="Disordered" evidence="1">
    <location>
        <begin position="1"/>
        <end position="27"/>
    </location>
</feature>
<feature type="non-terminal residue" evidence="2">
    <location>
        <position position="1"/>
    </location>
</feature>
<proteinExistence type="predicted"/>
<evidence type="ECO:0000313" key="2">
    <source>
        <dbReference type="EMBL" id="KAF2031072.1"/>
    </source>
</evidence>
<dbReference type="OrthoDB" id="3784540at2759"/>
<comment type="caution">
    <text evidence="2">The sequence shown here is derived from an EMBL/GenBank/DDBJ whole genome shotgun (WGS) entry which is preliminary data.</text>
</comment>
<keyword evidence="3" id="KW-1185">Reference proteome</keyword>
<feature type="compositionally biased region" description="Basic and acidic residues" evidence="1">
    <location>
        <begin position="1"/>
        <end position="11"/>
    </location>
</feature>
<name>A0A9P4HCZ3_9PLEO</name>
<evidence type="ECO:0000256" key="1">
    <source>
        <dbReference type="SAM" id="MobiDB-lite"/>
    </source>
</evidence>
<accession>A0A9P4HCZ3</accession>
<gene>
    <name evidence="2" type="ORF">EK21DRAFT_32984</name>
</gene>
<sequence>QEQRRLVEPRRIRSTRNSPRETRASASRTPSLLHIVLEDGKDCEIFTELVELAGRVPPQIRILEIHLDASRPDEMLDFHLAIVLSSLHPRPDGMNPHHYRAIKIVLKENENVLYTRYAYKIASPAQSEWVGEKLRKLNQGKDERKLSVPEKCSLAYMLNSTEKLVSKALLGLHGFKHVLITGRGKMEGQFAQVLSNTLVQPPGFDILGPINSNEESSSTLSMYGDGKVVSKAY</sequence>
<dbReference type="AlphaFoldDB" id="A0A9P4HCZ3"/>
<dbReference type="Proteomes" id="UP000799777">
    <property type="component" value="Unassembled WGS sequence"/>
</dbReference>
<feature type="non-terminal residue" evidence="2">
    <location>
        <position position="233"/>
    </location>
</feature>
<dbReference type="EMBL" id="ML978184">
    <property type="protein sequence ID" value="KAF2031072.1"/>
    <property type="molecule type" value="Genomic_DNA"/>
</dbReference>
<evidence type="ECO:0000313" key="3">
    <source>
        <dbReference type="Proteomes" id="UP000799777"/>
    </source>
</evidence>
<reference evidence="2" key="1">
    <citation type="journal article" date="2020" name="Stud. Mycol.">
        <title>101 Dothideomycetes genomes: a test case for predicting lifestyles and emergence of pathogens.</title>
        <authorList>
            <person name="Haridas S."/>
            <person name="Albert R."/>
            <person name="Binder M."/>
            <person name="Bloem J."/>
            <person name="Labutti K."/>
            <person name="Salamov A."/>
            <person name="Andreopoulos B."/>
            <person name="Baker S."/>
            <person name="Barry K."/>
            <person name="Bills G."/>
            <person name="Bluhm B."/>
            <person name="Cannon C."/>
            <person name="Castanera R."/>
            <person name="Culley D."/>
            <person name="Daum C."/>
            <person name="Ezra D."/>
            <person name="Gonzalez J."/>
            <person name="Henrissat B."/>
            <person name="Kuo A."/>
            <person name="Liang C."/>
            <person name="Lipzen A."/>
            <person name="Lutzoni F."/>
            <person name="Magnuson J."/>
            <person name="Mondo S."/>
            <person name="Nolan M."/>
            <person name="Ohm R."/>
            <person name="Pangilinan J."/>
            <person name="Park H.-J."/>
            <person name="Ramirez L."/>
            <person name="Alfaro M."/>
            <person name="Sun H."/>
            <person name="Tritt A."/>
            <person name="Yoshinaga Y."/>
            <person name="Zwiers L.-H."/>
            <person name="Turgeon B."/>
            <person name="Goodwin S."/>
            <person name="Spatafora J."/>
            <person name="Crous P."/>
            <person name="Grigoriev I."/>
        </authorList>
    </citation>
    <scope>NUCLEOTIDE SEQUENCE</scope>
    <source>
        <strain evidence="2">CBS 110217</strain>
    </source>
</reference>
<protein>
    <submittedName>
        <fullName evidence="2">Uncharacterized protein</fullName>
    </submittedName>
</protein>
<organism evidence="2 3">
    <name type="scientific">Setomelanomma holmii</name>
    <dbReference type="NCBI Taxonomy" id="210430"/>
    <lineage>
        <taxon>Eukaryota</taxon>
        <taxon>Fungi</taxon>
        <taxon>Dikarya</taxon>
        <taxon>Ascomycota</taxon>
        <taxon>Pezizomycotina</taxon>
        <taxon>Dothideomycetes</taxon>
        <taxon>Pleosporomycetidae</taxon>
        <taxon>Pleosporales</taxon>
        <taxon>Pleosporineae</taxon>
        <taxon>Phaeosphaeriaceae</taxon>
        <taxon>Setomelanomma</taxon>
    </lineage>
</organism>